<accession>A0A699L9M8</accession>
<gene>
    <name evidence="1" type="ORF">Tci_704056</name>
</gene>
<proteinExistence type="predicted"/>
<sequence length="87" mass="10393">MKKAFQDMLHIQLMHTAMVPEQVKTKKIQAGIKVSRPTDLKRQLQLWKRFERFHLIVFVPVRDIGEVVDTTLLSMVYEVFYIREMNC</sequence>
<dbReference type="AlphaFoldDB" id="A0A699L9M8"/>
<organism evidence="1">
    <name type="scientific">Tanacetum cinerariifolium</name>
    <name type="common">Dalmatian daisy</name>
    <name type="synonym">Chrysanthemum cinerariifolium</name>
    <dbReference type="NCBI Taxonomy" id="118510"/>
    <lineage>
        <taxon>Eukaryota</taxon>
        <taxon>Viridiplantae</taxon>
        <taxon>Streptophyta</taxon>
        <taxon>Embryophyta</taxon>
        <taxon>Tracheophyta</taxon>
        <taxon>Spermatophyta</taxon>
        <taxon>Magnoliopsida</taxon>
        <taxon>eudicotyledons</taxon>
        <taxon>Gunneridae</taxon>
        <taxon>Pentapetalae</taxon>
        <taxon>asterids</taxon>
        <taxon>campanulids</taxon>
        <taxon>Asterales</taxon>
        <taxon>Asteraceae</taxon>
        <taxon>Asteroideae</taxon>
        <taxon>Anthemideae</taxon>
        <taxon>Anthemidinae</taxon>
        <taxon>Tanacetum</taxon>
    </lineage>
</organism>
<comment type="caution">
    <text evidence="1">The sequence shown here is derived from an EMBL/GenBank/DDBJ whole genome shotgun (WGS) entry which is preliminary data.</text>
</comment>
<protein>
    <submittedName>
        <fullName evidence="1">Uncharacterized protein</fullName>
    </submittedName>
</protein>
<reference evidence="1" key="1">
    <citation type="journal article" date="2019" name="Sci. Rep.">
        <title>Draft genome of Tanacetum cinerariifolium, the natural source of mosquito coil.</title>
        <authorList>
            <person name="Yamashiro T."/>
            <person name="Shiraishi A."/>
            <person name="Satake H."/>
            <person name="Nakayama K."/>
        </authorList>
    </citation>
    <scope>NUCLEOTIDE SEQUENCE</scope>
</reference>
<name>A0A699L9M8_TANCI</name>
<evidence type="ECO:0000313" key="1">
    <source>
        <dbReference type="EMBL" id="GFB32085.1"/>
    </source>
</evidence>
<dbReference type="EMBL" id="BKCJ010601344">
    <property type="protein sequence ID" value="GFB32085.1"/>
    <property type="molecule type" value="Genomic_DNA"/>
</dbReference>